<keyword evidence="3" id="KW-0106">Calcium</keyword>
<dbReference type="Proteomes" id="UP000198951">
    <property type="component" value="Unassembled WGS sequence"/>
</dbReference>
<dbReference type="AlphaFoldDB" id="A0A1H4DG22"/>
<evidence type="ECO:0000313" key="5">
    <source>
        <dbReference type="Proteomes" id="UP000198951"/>
    </source>
</evidence>
<dbReference type="InterPro" id="IPR037481">
    <property type="entry name" value="LacX"/>
</dbReference>
<dbReference type="EMBL" id="FNRD01000007">
    <property type="protein sequence ID" value="SEA71369.1"/>
    <property type="molecule type" value="Genomic_DNA"/>
</dbReference>
<dbReference type="InterPro" id="IPR014718">
    <property type="entry name" value="GH-type_carb-bd"/>
</dbReference>
<dbReference type="RefSeq" id="WP_091089924.1">
    <property type="nucleotide sequence ID" value="NZ_FNRD01000007.1"/>
</dbReference>
<dbReference type="CDD" id="cd09024">
    <property type="entry name" value="Aldose_epim_lacX"/>
    <property type="match status" value="1"/>
</dbReference>
<sequence>MITTITNSNLTAQINHLGAELCSLKNNRSIEYIWEGNADFWGKHSPVLFPIVGTLKNNTFNYKDATYHLSRHGFARDMLFELIDKSENTATFSIQASDDTKNKYPFDFELQINYTLSDNSLSIGYKVINKSKNPMPFSIGAHPAFALPGNFEDYSLQFEKDEPLEYNLLQNDLISNETKVLSSPNSLVPLKYELFENDALIFKSLQSKYLTILKNKTPLIRVRYPSFPHLGIWTKMNAPFLCIEPWFGYSDSVESTGNLMEKEGIQIIEADQIFEAEFSIEIL</sequence>
<evidence type="ECO:0000313" key="4">
    <source>
        <dbReference type="EMBL" id="SEA71369.1"/>
    </source>
</evidence>
<evidence type="ECO:0000256" key="2">
    <source>
        <dbReference type="ARBA" id="ARBA00011245"/>
    </source>
</evidence>
<name>A0A1H4DG22_9FLAO</name>
<dbReference type="PANTHER" id="PTHR11122:SF13">
    <property type="entry name" value="GLUCOSE-6-PHOSPHATE 1-EPIMERASE"/>
    <property type="match status" value="1"/>
</dbReference>
<comment type="subunit">
    <text evidence="2">Monomer.</text>
</comment>
<dbReference type="OrthoDB" id="9795355at2"/>
<organism evidence="4 5">
    <name type="scientific">Flavobacterium gillisiae</name>
    <dbReference type="NCBI Taxonomy" id="150146"/>
    <lineage>
        <taxon>Bacteria</taxon>
        <taxon>Pseudomonadati</taxon>
        <taxon>Bacteroidota</taxon>
        <taxon>Flavobacteriia</taxon>
        <taxon>Flavobacteriales</taxon>
        <taxon>Flavobacteriaceae</taxon>
        <taxon>Flavobacterium</taxon>
    </lineage>
</organism>
<dbReference type="SUPFAM" id="SSF74650">
    <property type="entry name" value="Galactose mutarotase-like"/>
    <property type="match status" value="1"/>
</dbReference>
<dbReference type="Gene3D" id="2.70.98.10">
    <property type="match status" value="1"/>
</dbReference>
<reference evidence="5" key="1">
    <citation type="submission" date="2016-10" db="EMBL/GenBank/DDBJ databases">
        <authorList>
            <person name="Varghese N."/>
            <person name="Submissions S."/>
        </authorList>
    </citation>
    <scope>NUCLEOTIDE SEQUENCE [LARGE SCALE GENOMIC DNA]</scope>
    <source>
        <strain evidence="5">DSM 22376</strain>
    </source>
</reference>
<dbReference type="Pfam" id="PF01263">
    <property type="entry name" value="Aldose_epim"/>
    <property type="match status" value="1"/>
</dbReference>
<accession>A0A1H4DG22</accession>
<evidence type="ECO:0000256" key="3">
    <source>
        <dbReference type="ARBA" id="ARBA00022837"/>
    </source>
</evidence>
<comment type="cofactor">
    <cofactor evidence="1">
        <name>Ca(2+)</name>
        <dbReference type="ChEBI" id="CHEBI:29108"/>
    </cofactor>
</comment>
<dbReference type="GO" id="GO:0005975">
    <property type="term" value="P:carbohydrate metabolic process"/>
    <property type="evidence" value="ECO:0007669"/>
    <property type="project" value="InterPro"/>
</dbReference>
<dbReference type="InterPro" id="IPR011013">
    <property type="entry name" value="Gal_mutarotase_sf_dom"/>
</dbReference>
<dbReference type="GO" id="GO:0030246">
    <property type="term" value="F:carbohydrate binding"/>
    <property type="evidence" value="ECO:0007669"/>
    <property type="project" value="InterPro"/>
</dbReference>
<protein>
    <submittedName>
        <fullName evidence="4">Galactose mutarotase</fullName>
    </submittedName>
</protein>
<gene>
    <name evidence="4" type="ORF">SAMN05443667_107207</name>
</gene>
<dbReference type="PANTHER" id="PTHR11122">
    <property type="entry name" value="APOSPORY-ASSOCIATED PROTEIN C-RELATED"/>
    <property type="match status" value="1"/>
</dbReference>
<evidence type="ECO:0000256" key="1">
    <source>
        <dbReference type="ARBA" id="ARBA00001913"/>
    </source>
</evidence>
<keyword evidence="5" id="KW-1185">Reference proteome</keyword>
<dbReference type="STRING" id="150146.SAMN05443667_107207"/>
<dbReference type="InterPro" id="IPR008183">
    <property type="entry name" value="Aldose_1/G6P_1-epimerase"/>
</dbReference>
<dbReference type="GO" id="GO:0016853">
    <property type="term" value="F:isomerase activity"/>
    <property type="evidence" value="ECO:0007669"/>
    <property type="project" value="InterPro"/>
</dbReference>
<proteinExistence type="predicted"/>